<sequence length="198" mass="21488">MGSYCAMQPTTGTVYFELDASGLSWVPFSSTSRPASSFTHITASGLPPSIKSHKPVLPPQPVNQLSACCHCLCLGLYLHPPRARHLPTPAHALWFASLVLFSSSLCTSWSLVSVLVLLLLSLPQDPMWVPCFHTSMGMQADFQALPAFSPSLSSSPLLRCLLLSSPSLRFLAFLLPPPPHTEARHTTVTLSCFLSKRS</sequence>
<organism evidence="1 2">
    <name type="scientific">Pseudomassariella vexata</name>
    <dbReference type="NCBI Taxonomy" id="1141098"/>
    <lineage>
        <taxon>Eukaryota</taxon>
        <taxon>Fungi</taxon>
        <taxon>Dikarya</taxon>
        <taxon>Ascomycota</taxon>
        <taxon>Pezizomycotina</taxon>
        <taxon>Sordariomycetes</taxon>
        <taxon>Xylariomycetidae</taxon>
        <taxon>Amphisphaeriales</taxon>
        <taxon>Pseudomassariaceae</taxon>
        <taxon>Pseudomassariella</taxon>
    </lineage>
</organism>
<reference evidence="1 2" key="1">
    <citation type="submission" date="2016-07" db="EMBL/GenBank/DDBJ databases">
        <title>Pervasive Adenine N6-methylation of Active Genes in Fungi.</title>
        <authorList>
            <consortium name="DOE Joint Genome Institute"/>
            <person name="Mondo S.J."/>
            <person name="Dannebaum R.O."/>
            <person name="Kuo R.C."/>
            <person name="Labutti K."/>
            <person name="Haridas S."/>
            <person name="Kuo A."/>
            <person name="Salamov A."/>
            <person name="Ahrendt S.R."/>
            <person name="Lipzen A."/>
            <person name="Sullivan W."/>
            <person name="Andreopoulos W.B."/>
            <person name="Clum A."/>
            <person name="Lindquist E."/>
            <person name="Daum C."/>
            <person name="Ramamoorthy G.K."/>
            <person name="Gryganskyi A."/>
            <person name="Culley D."/>
            <person name="Magnuson J.K."/>
            <person name="James T.Y."/>
            <person name="O'Malley M.A."/>
            <person name="Stajich J.E."/>
            <person name="Spatafora J.W."/>
            <person name="Visel A."/>
            <person name="Grigoriev I.V."/>
        </authorList>
    </citation>
    <scope>NUCLEOTIDE SEQUENCE [LARGE SCALE GENOMIC DNA]</scope>
    <source>
        <strain evidence="1 2">CBS 129021</strain>
    </source>
</reference>
<dbReference type="EMBL" id="MCFJ01000005">
    <property type="protein sequence ID" value="ORY66117.1"/>
    <property type="molecule type" value="Genomic_DNA"/>
</dbReference>
<proteinExistence type="predicted"/>
<gene>
    <name evidence="1" type="ORF">BCR38DRAFT_173026</name>
</gene>
<protein>
    <submittedName>
        <fullName evidence="1">Uncharacterized protein</fullName>
    </submittedName>
</protein>
<dbReference type="AlphaFoldDB" id="A0A1Y2E3U5"/>
<accession>A0A1Y2E3U5</accession>
<dbReference type="InParanoid" id="A0A1Y2E3U5"/>
<evidence type="ECO:0000313" key="1">
    <source>
        <dbReference type="EMBL" id="ORY66117.1"/>
    </source>
</evidence>
<dbReference type="GeneID" id="63770081"/>
<keyword evidence="2" id="KW-1185">Reference proteome</keyword>
<comment type="caution">
    <text evidence="1">The sequence shown here is derived from an EMBL/GenBank/DDBJ whole genome shotgun (WGS) entry which is preliminary data.</text>
</comment>
<name>A0A1Y2E3U5_9PEZI</name>
<evidence type="ECO:0000313" key="2">
    <source>
        <dbReference type="Proteomes" id="UP000193689"/>
    </source>
</evidence>
<dbReference type="Proteomes" id="UP000193689">
    <property type="component" value="Unassembled WGS sequence"/>
</dbReference>
<dbReference type="RefSeq" id="XP_040717081.1">
    <property type="nucleotide sequence ID" value="XM_040853869.1"/>
</dbReference>